<evidence type="ECO:0000256" key="1">
    <source>
        <dbReference type="SAM" id="Phobius"/>
    </source>
</evidence>
<evidence type="ECO:0000313" key="3">
    <source>
        <dbReference type="Proteomes" id="UP001596395"/>
    </source>
</evidence>
<name>A0ABD5VMX2_9EURY</name>
<dbReference type="AlphaFoldDB" id="A0ABD5VMX2"/>
<keyword evidence="1" id="KW-1133">Transmembrane helix</keyword>
<feature type="transmembrane region" description="Helical" evidence="1">
    <location>
        <begin position="87"/>
        <end position="108"/>
    </location>
</feature>
<dbReference type="Pfam" id="PF04307">
    <property type="entry name" value="YdjM"/>
    <property type="match status" value="1"/>
</dbReference>
<comment type="caution">
    <text evidence="2">The sequence shown here is derived from an EMBL/GenBank/DDBJ whole genome shotgun (WGS) entry which is preliminary data.</text>
</comment>
<reference evidence="2 3" key="1">
    <citation type="journal article" date="2019" name="Int. J. Syst. Evol. Microbiol.">
        <title>The Global Catalogue of Microorganisms (GCM) 10K type strain sequencing project: providing services to taxonomists for standard genome sequencing and annotation.</title>
        <authorList>
            <consortium name="The Broad Institute Genomics Platform"/>
            <consortium name="The Broad Institute Genome Sequencing Center for Infectious Disease"/>
            <person name="Wu L."/>
            <person name="Ma J."/>
        </authorList>
    </citation>
    <scope>NUCLEOTIDE SEQUENCE [LARGE SCALE GENOMIC DNA]</scope>
    <source>
        <strain evidence="2 3">GX26</strain>
    </source>
</reference>
<dbReference type="InterPro" id="IPR007404">
    <property type="entry name" value="YdjM-like"/>
</dbReference>
<feature type="transmembrane region" description="Helical" evidence="1">
    <location>
        <begin position="153"/>
        <end position="173"/>
    </location>
</feature>
<dbReference type="Proteomes" id="UP001596395">
    <property type="component" value="Unassembled WGS sequence"/>
</dbReference>
<keyword evidence="1" id="KW-0812">Transmembrane</keyword>
<dbReference type="GO" id="GO:0016787">
    <property type="term" value="F:hydrolase activity"/>
    <property type="evidence" value="ECO:0007669"/>
    <property type="project" value="UniProtKB-KW"/>
</dbReference>
<keyword evidence="3" id="KW-1185">Reference proteome</keyword>
<gene>
    <name evidence="2" type="ORF">ACFQGB_21140</name>
</gene>
<accession>A0ABD5VMX2</accession>
<sequence>MWPWEHLGFAYVLYSIVSRVAFGESPRGDGVLVVAFASLLPDLVDKPLSWTLEVTETGYSVAHSAFVAPLLVGIVVAVAGNENRPRLAAAFVVGYLSHLVGDVVYPAIRGGELAVHAVLWPVVVGEPGNYGGLLQTFNQYFSRFLHEVASGELSAVLVFELALVSFTALVWALDGFPVLRELYRSVADHLWN</sequence>
<organism evidence="2 3">
    <name type="scientific">Halorubellus litoreus</name>
    <dbReference type="NCBI Taxonomy" id="755308"/>
    <lineage>
        <taxon>Archaea</taxon>
        <taxon>Methanobacteriati</taxon>
        <taxon>Methanobacteriota</taxon>
        <taxon>Stenosarchaea group</taxon>
        <taxon>Halobacteria</taxon>
        <taxon>Halobacteriales</taxon>
        <taxon>Halorubellaceae</taxon>
        <taxon>Halorubellus</taxon>
    </lineage>
</organism>
<keyword evidence="1" id="KW-0472">Membrane</keyword>
<keyword evidence="2" id="KW-0378">Hydrolase</keyword>
<dbReference type="RefSeq" id="WP_336352303.1">
    <property type="nucleotide sequence ID" value="NZ_JAZAQL010000006.1"/>
</dbReference>
<feature type="transmembrane region" description="Helical" evidence="1">
    <location>
        <begin position="61"/>
        <end position="80"/>
    </location>
</feature>
<protein>
    <submittedName>
        <fullName evidence="2">Metal-dependent hydrolase</fullName>
    </submittedName>
</protein>
<evidence type="ECO:0000313" key="2">
    <source>
        <dbReference type="EMBL" id="MFC6955376.1"/>
    </source>
</evidence>
<dbReference type="EMBL" id="JBHSXN010000006">
    <property type="protein sequence ID" value="MFC6955376.1"/>
    <property type="molecule type" value="Genomic_DNA"/>
</dbReference>
<proteinExistence type="predicted"/>